<dbReference type="GO" id="GO:0000138">
    <property type="term" value="C:Golgi trans cisterna"/>
    <property type="evidence" value="ECO:0007669"/>
    <property type="project" value="TreeGrafter"/>
</dbReference>
<protein>
    <submittedName>
        <fullName evidence="2">Uncharacterized protein</fullName>
    </submittedName>
</protein>
<proteinExistence type="predicted"/>
<dbReference type="InterPro" id="IPR026705">
    <property type="entry name" value="Hid-1/Ecm30"/>
</dbReference>
<evidence type="ECO:0000313" key="2">
    <source>
        <dbReference type="EMBL" id="PWN44242.1"/>
    </source>
</evidence>
<accession>A0A316W3E4</accession>
<dbReference type="STRING" id="1522189.A0A316W3E4"/>
<feature type="compositionally biased region" description="Polar residues" evidence="1">
    <location>
        <begin position="431"/>
        <end position="444"/>
    </location>
</feature>
<sequence length="966" mass="103375">MIAFVPSSVRSYLRLDAPPDVGRLLEAYDVARYLATFNSAAEVFGLLSVSDVRRALIKRPQRVDLLIRLLIAHLEALVHDEHFCPRPVAAAKNATSGGPLGWMGAGAGAGATRGAAGAHDGDGSAAQRRDRHKECLNCLRILTRIIPVILEGDHDPTCNASAEGEGNGDGAGDGDGNINPNPNLNTQSTSEGEANNSTRASLNTDEFQKRLFFSKLRADELPPLGEQNRDNSSARDVDDDERKDATEPSLIERFLSVVIDLLFYSGFTIPWTPEQLSLPHDTPPRESRVHYAIWEQGVGSSIELAGATRAHESARVELMRLLLVLLSRSIYVSAANQADLFDAALEYTSCKLDRSVVLPLLCSLLNTAVKHATDSGWLGGLGSLAAIPGGLVKDRLSGTAGVQENRAALVGLCLQTLDVILGYVPNIKDAPNSSASNSQSHQRPSLTAHSSTSSITSTSSDGPKNASQAQASLINAFRFYLSKMHRHSDFVLLSAGMFEMLSAKINSMGILPLASAAAPALTTGSAGDTGPGAHMPEALLLLWRLMTLNPRFRLFLLDDPVRAPLLLSRLLFHALHNKDSAAQQGLVRLCVFVLQDISSTPAFAAHISAAGSANRAKIPGGHKWGITAGGSNAGGGAGGDGAGSAADVLIQATYSLMATTKGSLSTLYAPLVISLANTAPAWTNITVLSSQRLVGLLSSFSAPSFLLADESHPRLVFFLLETINGVIHHHPKQNANLIYALLRNHKSVYRLVTFTLRKGVAEIRRNRTRAGSAFANIGASIGQLPVTPNSGTTTPSGGLRSEKARGKMREQESIGLQEDTGTGVSSNASAPYASSELPATPDEAEVWAASLTDAELQLAAENIGRNGFVPTQPWIASWQKGLPLDSLQILLGEVLPKLNELVKSDQIRGKSDADSRVCAWIREVDLDRVLPQKTPVYLRPFKWNEQARIWILSYLWGLVYVSAQLP</sequence>
<feature type="compositionally biased region" description="Basic and acidic residues" evidence="1">
    <location>
        <begin position="227"/>
        <end position="245"/>
    </location>
</feature>
<dbReference type="GO" id="GO:0016020">
    <property type="term" value="C:membrane"/>
    <property type="evidence" value="ECO:0007669"/>
    <property type="project" value="TreeGrafter"/>
</dbReference>
<dbReference type="PANTHER" id="PTHR21575:SF12">
    <property type="entry name" value="PROTEIN HID1"/>
    <property type="match status" value="1"/>
</dbReference>
<dbReference type="OrthoDB" id="432953at2759"/>
<feature type="region of interest" description="Disordered" evidence="1">
    <location>
        <begin position="785"/>
        <end position="837"/>
    </location>
</feature>
<dbReference type="AlphaFoldDB" id="A0A316W3E4"/>
<feature type="compositionally biased region" description="Gly residues" evidence="1">
    <location>
        <begin position="165"/>
        <end position="175"/>
    </location>
</feature>
<feature type="region of interest" description="Disordered" evidence="1">
    <location>
        <begin position="431"/>
        <end position="466"/>
    </location>
</feature>
<feature type="compositionally biased region" description="Polar residues" evidence="1">
    <location>
        <begin position="819"/>
        <end position="829"/>
    </location>
</feature>
<dbReference type="PANTHER" id="PTHR21575">
    <property type="entry name" value="PROTEIN HID1"/>
    <property type="match status" value="1"/>
</dbReference>
<gene>
    <name evidence="2" type="ORF">IE81DRAFT_287679</name>
</gene>
<dbReference type="GO" id="GO:0005797">
    <property type="term" value="C:Golgi medial cisterna"/>
    <property type="evidence" value="ECO:0007669"/>
    <property type="project" value="TreeGrafter"/>
</dbReference>
<evidence type="ECO:0000313" key="3">
    <source>
        <dbReference type="Proteomes" id="UP000245783"/>
    </source>
</evidence>
<dbReference type="FunCoup" id="A0A316W3E4">
    <property type="interactions" value="3"/>
</dbReference>
<dbReference type="InParanoid" id="A0A316W3E4"/>
<feature type="region of interest" description="Disordered" evidence="1">
    <location>
        <begin position="220"/>
        <end position="245"/>
    </location>
</feature>
<dbReference type="Proteomes" id="UP000245783">
    <property type="component" value="Unassembled WGS sequence"/>
</dbReference>
<keyword evidence="3" id="KW-1185">Reference proteome</keyword>
<feature type="compositionally biased region" description="Basic and acidic residues" evidence="1">
    <location>
        <begin position="800"/>
        <end position="812"/>
    </location>
</feature>
<feature type="region of interest" description="Disordered" evidence="1">
    <location>
        <begin position="157"/>
        <end position="201"/>
    </location>
</feature>
<dbReference type="GeneID" id="37033591"/>
<reference evidence="2 3" key="1">
    <citation type="journal article" date="2018" name="Mol. Biol. Evol.">
        <title>Broad Genomic Sampling Reveals a Smut Pathogenic Ancestry of the Fungal Clade Ustilaginomycotina.</title>
        <authorList>
            <person name="Kijpornyongpan T."/>
            <person name="Mondo S.J."/>
            <person name="Barry K."/>
            <person name="Sandor L."/>
            <person name="Lee J."/>
            <person name="Lipzen A."/>
            <person name="Pangilinan J."/>
            <person name="LaButti K."/>
            <person name="Hainaut M."/>
            <person name="Henrissat B."/>
            <person name="Grigoriev I.V."/>
            <person name="Spatafora J.W."/>
            <person name="Aime M.C."/>
        </authorList>
    </citation>
    <scope>NUCLEOTIDE SEQUENCE [LARGE SCALE GENOMIC DNA]</scope>
    <source>
        <strain evidence="2 3">MCA 4658</strain>
    </source>
</reference>
<name>A0A316W3E4_9BASI</name>
<dbReference type="RefSeq" id="XP_025371402.1">
    <property type="nucleotide sequence ID" value="XM_025511721.1"/>
</dbReference>
<feature type="compositionally biased region" description="Low complexity" evidence="1">
    <location>
        <begin position="445"/>
        <end position="460"/>
    </location>
</feature>
<feature type="compositionally biased region" description="Polar residues" evidence="1">
    <location>
        <begin position="186"/>
        <end position="201"/>
    </location>
</feature>
<dbReference type="Pfam" id="PF12722">
    <property type="entry name" value="Hid1"/>
    <property type="match status" value="1"/>
</dbReference>
<feature type="compositionally biased region" description="Low complexity" evidence="1">
    <location>
        <begin position="176"/>
        <end position="185"/>
    </location>
</feature>
<evidence type="ECO:0000256" key="1">
    <source>
        <dbReference type="SAM" id="MobiDB-lite"/>
    </source>
</evidence>
<organism evidence="2 3">
    <name type="scientific">Ceraceosorus guamensis</name>
    <dbReference type="NCBI Taxonomy" id="1522189"/>
    <lineage>
        <taxon>Eukaryota</taxon>
        <taxon>Fungi</taxon>
        <taxon>Dikarya</taxon>
        <taxon>Basidiomycota</taxon>
        <taxon>Ustilaginomycotina</taxon>
        <taxon>Exobasidiomycetes</taxon>
        <taxon>Ceraceosorales</taxon>
        <taxon>Ceraceosoraceae</taxon>
        <taxon>Ceraceosorus</taxon>
    </lineage>
</organism>
<dbReference type="EMBL" id="KZ819363">
    <property type="protein sequence ID" value="PWN44242.1"/>
    <property type="molecule type" value="Genomic_DNA"/>
</dbReference>
<feature type="compositionally biased region" description="Low complexity" evidence="1">
    <location>
        <begin position="787"/>
        <end position="798"/>
    </location>
</feature>